<dbReference type="GO" id="GO:0003676">
    <property type="term" value="F:nucleic acid binding"/>
    <property type="evidence" value="ECO:0007669"/>
    <property type="project" value="InterPro"/>
</dbReference>
<sequence length="426" mass="49475">MLTIHTTLNNTLLYPIQNPYNMEDILFFDIETTGLSAKTSFIYLVGCIYFENDTWQMIQWFADELNHEEAILHEFFQKIKHYKRLVHYNGSGFDIPFIQNKCKQYNIDIPFDLIDSFDIYKKLLPYKSLLPVQNLKLKTVESFLGIVREDTYSGADLIQVYANYLGSSRYEKLHKSILPEGADNQSPLPYSKSIPSSKDLLRILLLHNAEDLKGLLSISSILYYIDLFDNNLYKHIFQSITNTAGSQKIWNTEIISDTDSEICFLELLVTIPFKVPISAHWENTLSVSINGICNNMSIQLIASANNVTLKIPVFKGELKYFFNNYKDYYYLPKEDMAIHKSVAQFVDKEYRIQAKANTCYNKKTGIFIPAFGKLSKNVFKAKYQDHISFIELDISELKESAELYECFMDYINFLCHSKETKLKLTH</sequence>
<evidence type="ECO:0000313" key="2">
    <source>
        <dbReference type="EMBL" id="SFO44566.1"/>
    </source>
</evidence>
<dbReference type="STRING" id="1527.SAMN04489757_1271"/>
<evidence type="ECO:0000259" key="1">
    <source>
        <dbReference type="Pfam" id="PF13482"/>
    </source>
</evidence>
<keyword evidence="3" id="KW-1185">Reference proteome</keyword>
<feature type="domain" description="YprB ribonuclease H-like" evidence="1">
    <location>
        <begin position="26"/>
        <end position="170"/>
    </location>
</feature>
<dbReference type="InterPro" id="IPR036397">
    <property type="entry name" value="RNaseH_sf"/>
</dbReference>
<dbReference type="OrthoDB" id="9790530at2"/>
<accession>A0A1I5H986</accession>
<reference evidence="2 3" key="1">
    <citation type="submission" date="2016-10" db="EMBL/GenBank/DDBJ databases">
        <authorList>
            <person name="de Groot N.N."/>
        </authorList>
    </citation>
    <scope>NUCLEOTIDE SEQUENCE [LARGE SCALE GENOMIC DNA]</scope>
    <source>
        <strain evidence="2 3">DSM 1283</strain>
    </source>
</reference>
<dbReference type="Pfam" id="PF13482">
    <property type="entry name" value="RNase_H_2"/>
    <property type="match status" value="1"/>
</dbReference>
<dbReference type="Gene3D" id="3.30.420.10">
    <property type="entry name" value="Ribonuclease H-like superfamily/Ribonuclease H"/>
    <property type="match status" value="1"/>
</dbReference>
<dbReference type="EMBL" id="FOWD01000027">
    <property type="protein sequence ID" value="SFO44566.1"/>
    <property type="molecule type" value="Genomic_DNA"/>
</dbReference>
<dbReference type="SUPFAM" id="SSF53098">
    <property type="entry name" value="Ribonuclease H-like"/>
    <property type="match status" value="1"/>
</dbReference>
<dbReference type="PANTHER" id="PTHR38462">
    <property type="entry name" value="EXONUCLEASE-LIKE PROTEIN"/>
    <property type="match status" value="1"/>
</dbReference>
<dbReference type="PANTHER" id="PTHR38462:SF1">
    <property type="entry name" value="YPRB RIBONUCLEASE H-LIKE DOMAIN-CONTAINING PROTEIN"/>
    <property type="match status" value="1"/>
</dbReference>
<dbReference type="AlphaFoldDB" id="A0A1I5H986"/>
<name>A0A1I5H986_9FIRM</name>
<dbReference type="InterPro" id="IPR038720">
    <property type="entry name" value="YprB_RNase_H-like_dom"/>
</dbReference>
<organism evidence="2 3">
    <name type="scientific">Anaerocolumna aminovalerica</name>
    <dbReference type="NCBI Taxonomy" id="1527"/>
    <lineage>
        <taxon>Bacteria</taxon>
        <taxon>Bacillati</taxon>
        <taxon>Bacillota</taxon>
        <taxon>Clostridia</taxon>
        <taxon>Lachnospirales</taxon>
        <taxon>Lachnospiraceae</taxon>
        <taxon>Anaerocolumna</taxon>
    </lineage>
</organism>
<dbReference type="RefSeq" id="WP_091687517.1">
    <property type="nucleotide sequence ID" value="NZ_BAABFM010000002.1"/>
</dbReference>
<gene>
    <name evidence="2" type="ORF">SAMN04489757_1271</name>
</gene>
<dbReference type="InterPro" id="IPR012337">
    <property type="entry name" value="RNaseH-like_sf"/>
</dbReference>
<evidence type="ECO:0000313" key="3">
    <source>
        <dbReference type="Proteomes" id="UP000198806"/>
    </source>
</evidence>
<protein>
    <recommendedName>
        <fullName evidence="1">YprB ribonuclease H-like domain-containing protein</fullName>
    </recommendedName>
</protein>
<proteinExistence type="predicted"/>
<dbReference type="Proteomes" id="UP000198806">
    <property type="component" value="Unassembled WGS sequence"/>
</dbReference>